<dbReference type="InterPro" id="IPR037185">
    <property type="entry name" value="EmrE-like"/>
</dbReference>
<feature type="transmembrane region" description="Helical" evidence="8">
    <location>
        <begin position="5"/>
        <end position="22"/>
    </location>
</feature>
<evidence type="ECO:0000256" key="1">
    <source>
        <dbReference type="ARBA" id="ARBA00004651"/>
    </source>
</evidence>
<evidence type="ECO:0000313" key="9">
    <source>
        <dbReference type="EMBL" id="MBP0725258.1"/>
    </source>
</evidence>
<gene>
    <name evidence="9" type="ORF">J5Y03_08655</name>
</gene>
<dbReference type="PANTHER" id="PTHR30561">
    <property type="entry name" value="SMR FAMILY PROTON-DEPENDENT DRUG EFFLUX TRANSPORTER SUGE"/>
    <property type="match status" value="1"/>
</dbReference>
<proteinExistence type="inferred from homology"/>
<dbReference type="InterPro" id="IPR000390">
    <property type="entry name" value="Small_drug/metabolite_transptr"/>
</dbReference>
<dbReference type="Gene3D" id="1.10.3730.20">
    <property type="match status" value="1"/>
</dbReference>
<name>A0A940NPN6_9BACI</name>
<feature type="transmembrane region" description="Helical" evidence="8">
    <location>
        <begin position="85"/>
        <end position="103"/>
    </location>
</feature>
<evidence type="ECO:0000256" key="2">
    <source>
        <dbReference type="ARBA" id="ARBA00022448"/>
    </source>
</evidence>
<feature type="transmembrane region" description="Helical" evidence="8">
    <location>
        <begin position="58"/>
        <end position="79"/>
    </location>
</feature>
<keyword evidence="4 7" id="KW-0812">Transmembrane</keyword>
<evidence type="ECO:0000313" key="10">
    <source>
        <dbReference type="Proteomes" id="UP000682134"/>
    </source>
</evidence>
<comment type="caution">
    <text evidence="9">The sequence shown here is derived from an EMBL/GenBank/DDBJ whole genome shotgun (WGS) entry which is preliminary data.</text>
</comment>
<dbReference type="Proteomes" id="UP000682134">
    <property type="component" value="Unassembled WGS sequence"/>
</dbReference>
<keyword evidence="10" id="KW-1185">Reference proteome</keyword>
<evidence type="ECO:0000256" key="3">
    <source>
        <dbReference type="ARBA" id="ARBA00022475"/>
    </source>
</evidence>
<protein>
    <submittedName>
        <fullName evidence="9">Multidrug efflux SMR transporter</fullName>
    </submittedName>
</protein>
<organism evidence="9 10">
    <name type="scientific">Gottfriedia endophytica</name>
    <dbReference type="NCBI Taxonomy" id="2820819"/>
    <lineage>
        <taxon>Bacteria</taxon>
        <taxon>Bacillati</taxon>
        <taxon>Bacillota</taxon>
        <taxon>Bacilli</taxon>
        <taxon>Bacillales</taxon>
        <taxon>Bacillaceae</taxon>
        <taxon>Gottfriedia</taxon>
    </lineage>
</organism>
<evidence type="ECO:0000256" key="7">
    <source>
        <dbReference type="RuleBase" id="RU003942"/>
    </source>
</evidence>
<dbReference type="AlphaFoldDB" id="A0A940NPN6"/>
<keyword evidence="3" id="KW-1003">Cell membrane</keyword>
<reference evidence="9" key="1">
    <citation type="submission" date="2021-04" db="EMBL/GenBank/DDBJ databases">
        <title>Genome seq and assembly of Bacillus sp.</title>
        <authorList>
            <person name="Chhetri G."/>
        </authorList>
    </citation>
    <scope>NUCLEOTIDE SEQUENCE</scope>
    <source>
        <strain evidence="9">RG28</strain>
    </source>
</reference>
<keyword evidence="5 8" id="KW-1133">Transmembrane helix</keyword>
<dbReference type="PANTHER" id="PTHR30561:SF0">
    <property type="entry name" value="GUANIDINIUM EXPORTER"/>
    <property type="match status" value="1"/>
</dbReference>
<dbReference type="GO" id="GO:0022857">
    <property type="term" value="F:transmembrane transporter activity"/>
    <property type="evidence" value="ECO:0007669"/>
    <property type="project" value="InterPro"/>
</dbReference>
<dbReference type="RefSeq" id="WP_209404638.1">
    <property type="nucleotide sequence ID" value="NZ_JAGIYQ010000005.1"/>
</dbReference>
<keyword evidence="2" id="KW-0813">Transport</keyword>
<dbReference type="EMBL" id="JAGIYQ010000005">
    <property type="protein sequence ID" value="MBP0725258.1"/>
    <property type="molecule type" value="Genomic_DNA"/>
</dbReference>
<dbReference type="InterPro" id="IPR045324">
    <property type="entry name" value="Small_multidrug_res"/>
</dbReference>
<dbReference type="GO" id="GO:0005886">
    <property type="term" value="C:plasma membrane"/>
    <property type="evidence" value="ECO:0007669"/>
    <property type="project" value="UniProtKB-SubCell"/>
</dbReference>
<dbReference type="SUPFAM" id="SSF103481">
    <property type="entry name" value="Multidrug resistance efflux transporter EmrE"/>
    <property type="match status" value="1"/>
</dbReference>
<accession>A0A940NPN6</accession>
<evidence type="ECO:0000256" key="8">
    <source>
        <dbReference type="SAM" id="Phobius"/>
    </source>
</evidence>
<evidence type="ECO:0000256" key="4">
    <source>
        <dbReference type="ARBA" id="ARBA00022692"/>
    </source>
</evidence>
<comment type="subcellular location">
    <subcellularLocation>
        <location evidence="1 7">Cell membrane</location>
        <topology evidence="1 7">Multi-pass membrane protein</topology>
    </subcellularLocation>
</comment>
<evidence type="ECO:0000256" key="6">
    <source>
        <dbReference type="ARBA" id="ARBA00023136"/>
    </source>
</evidence>
<keyword evidence="6 8" id="KW-0472">Membrane</keyword>
<comment type="similarity">
    <text evidence="7">Belongs to the drug/metabolite transporter (DMT) superfamily. Small multidrug resistance (SMR) (TC 2.A.7.1) family.</text>
</comment>
<dbReference type="FunFam" id="1.10.3730.20:FF:000001">
    <property type="entry name" value="Quaternary ammonium compound resistance transporter SugE"/>
    <property type="match status" value="1"/>
</dbReference>
<feature type="transmembrane region" description="Helical" evidence="8">
    <location>
        <begin position="28"/>
        <end position="46"/>
    </location>
</feature>
<dbReference type="Pfam" id="PF00893">
    <property type="entry name" value="Multi_Drug_Res"/>
    <property type="match status" value="1"/>
</dbReference>
<evidence type="ECO:0000256" key="5">
    <source>
        <dbReference type="ARBA" id="ARBA00022989"/>
    </source>
</evidence>
<sequence>MSWVYILIAGFLEIVWVIGLKYSHGFTILIPSIATIIVVIFSFYLLSKALHSIPIGTGYAIFTGIGTVGTVITGAIFWGETITPWKVFFVTLIIVGIIGLRVIPEEPKELKNIKRYEQC</sequence>